<dbReference type="InterPro" id="IPR053172">
    <property type="entry name" value="Tn903_transposase"/>
</dbReference>
<accession>A0A291BBL9</accession>
<protein>
    <submittedName>
        <fullName evidence="2">Mobile element protein</fullName>
    </submittedName>
</protein>
<dbReference type="EMBL" id="CP020663">
    <property type="protein sequence ID" value="ATF10383.1"/>
    <property type="molecule type" value="Genomic_DNA"/>
</dbReference>
<sequence length="64" mass="7217">MRTLISLRSLQRFINSIFKFAQLPLSCSHCTCISKRTKTVSVTFKTKNKGSTQHLTIDSTGLKI</sequence>
<dbReference type="PANTHER" id="PTHR34631">
    <property type="match status" value="1"/>
</dbReference>
<dbReference type="KEGG" id="elux:BTN50_1968"/>
<proteinExistence type="predicted"/>
<dbReference type="Pfam" id="PF13737">
    <property type="entry name" value="DDE_Tnp_1_5"/>
    <property type="match status" value="1"/>
</dbReference>
<dbReference type="Proteomes" id="UP000218160">
    <property type="component" value="Chromosome 2"/>
</dbReference>
<evidence type="ECO:0000313" key="3">
    <source>
        <dbReference type="Proteomes" id="UP000218160"/>
    </source>
</evidence>
<dbReference type="InterPro" id="IPR025668">
    <property type="entry name" value="Tnp_DDE_dom"/>
</dbReference>
<name>A0A291BBL9_9GAMM</name>
<feature type="domain" description="Transposase DDE" evidence="1">
    <location>
        <begin position="5"/>
        <end position="64"/>
    </location>
</feature>
<keyword evidence="3" id="KW-1185">Reference proteome</keyword>
<gene>
    <name evidence="2" type="ORF">BTN50_1968</name>
</gene>
<reference evidence="3" key="1">
    <citation type="submission" date="2017-04" db="EMBL/GenBank/DDBJ databases">
        <title>Genome evolution of the luminous symbionts of deep sea anglerfish.</title>
        <authorList>
            <person name="Hendry T.A."/>
        </authorList>
    </citation>
    <scope>NUCLEOTIDE SEQUENCE [LARGE SCALE GENOMIC DNA]</scope>
</reference>
<dbReference type="AlphaFoldDB" id="A0A291BBL9"/>
<dbReference type="PANTHER" id="PTHR34631:SF3">
    <property type="entry name" value="ISSOD12 TRANSPOSASE TNPA_ISSOD12"/>
    <property type="match status" value="1"/>
</dbReference>
<evidence type="ECO:0000259" key="1">
    <source>
        <dbReference type="Pfam" id="PF13737"/>
    </source>
</evidence>
<organism evidence="2 3">
    <name type="scientific">Candidatus Enterovibrio altilux</name>
    <dbReference type="NCBI Taxonomy" id="1927128"/>
    <lineage>
        <taxon>Bacteria</taxon>
        <taxon>Pseudomonadati</taxon>
        <taxon>Pseudomonadota</taxon>
        <taxon>Gammaproteobacteria</taxon>
        <taxon>Vibrionales</taxon>
        <taxon>Vibrionaceae</taxon>
        <taxon>Enterovibrio</taxon>
    </lineage>
</organism>
<evidence type="ECO:0000313" key="2">
    <source>
        <dbReference type="EMBL" id="ATF10383.1"/>
    </source>
</evidence>